<keyword evidence="1" id="KW-0732">Signal</keyword>
<proteinExistence type="predicted"/>
<name>A0A1I3SJT0_9FLAO</name>
<feature type="signal peptide" evidence="1">
    <location>
        <begin position="1"/>
        <end position="31"/>
    </location>
</feature>
<gene>
    <name evidence="2" type="ORF">SAMN05443431_11092</name>
</gene>
<feature type="chain" id="PRO_5011504471" description="Right handed beta helix region" evidence="1">
    <location>
        <begin position="32"/>
        <end position="819"/>
    </location>
</feature>
<dbReference type="EMBL" id="FORM01000010">
    <property type="protein sequence ID" value="SFJ58382.1"/>
    <property type="molecule type" value="Genomic_DNA"/>
</dbReference>
<evidence type="ECO:0000313" key="2">
    <source>
        <dbReference type="EMBL" id="SFJ58382.1"/>
    </source>
</evidence>
<reference evidence="3" key="1">
    <citation type="submission" date="2016-10" db="EMBL/GenBank/DDBJ databases">
        <authorList>
            <person name="Varghese N."/>
            <person name="Submissions S."/>
        </authorList>
    </citation>
    <scope>NUCLEOTIDE SEQUENCE [LARGE SCALE GENOMIC DNA]</scope>
    <source>
        <strain evidence="3">DSM 28881</strain>
    </source>
</reference>
<keyword evidence="3" id="KW-1185">Reference proteome</keyword>
<sequence>MIIKSDILTKIKSYKFILILVSVCFAQSAFAQTPTGAEMLGLNTVPTTELGNVTDPIIGSLLFNPTDQNVYMYTTTGWRTVNNASDLDGDSTNELNTTVILNGLNLETSDAGGTISTDLSTLTSSITQTVTGGNIIAMHTSGNGDTIAINETNTTLQLVDGDLEYTKEDGTKDVIPLSASCAIKGTRAQIIAMSGSYDEGCHYIVTDAPESGTLLASVISLHAVSPTSLSMDVSVLTDHDTHSWGAIYDIGTNQFKKVYDNLFNEVTGVATIKTFPFGNTAVQRNTVKNSVFDYTAGSFNDNEISDSSITILSGTNNNNVFKNVIYNQQGSGTINFSTLSNNCNIRNGDVNIVSTTFTNATVLYMTGSAGSIAQCNFNRFYATAAQNIVSLKLLDTNFSSYSSFSSTGAALLSITRNDFESYGRTSQASGTSLTMNYGQVRGNSYVDLNTGTLSSNELFINNQSYIRYDRSGASLVDNMVIENGSYFRMEGSSTKSATNNKISTGSNIRVGDVSLLGNTISAYSNIAAYDSSGVINYVDLSGSTMTANGVADLSIQRATGFSYGRFLFANAASVKAIGITANNYGYFQVYAGKKGAFNYSSVSNAAFNRVRNGELTVQYTDTKNSAYIDQNSSGINTVNYSDLAASGSRIYFENSATDNLISQVTVRGSSYVRLRGTTNGVQHSNNTFTSAVAIDHNNSTNGHMRNSNFTSSARLYDYDNSSAHYFYYCNANSNGEISQRNNTGETRFYSLDASSQSIIRYTNSSGNYYYSAMSAYYYQLTSGASGTKSGLFGIGRHSNTIANPIKTNINIINSYIDNF</sequence>
<evidence type="ECO:0000256" key="1">
    <source>
        <dbReference type="SAM" id="SignalP"/>
    </source>
</evidence>
<organism evidence="2 3">
    <name type="scientific">Olleya namhaensis</name>
    <dbReference type="NCBI Taxonomy" id="1144750"/>
    <lineage>
        <taxon>Bacteria</taxon>
        <taxon>Pseudomonadati</taxon>
        <taxon>Bacteroidota</taxon>
        <taxon>Flavobacteriia</taxon>
        <taxon>Flavobacteriales</taxon>
        <taxon>Flavobacteriaceae</taxon>
    </lineage>
</organism>
<evidence type="ECO:0008006" key="4">
    <source>
        <dbReference type="Google" id="ProtNLM"/>
    </source>
</evidence>
<protein>
    <recommendedName>
        <fullName evidence="4">Right handed beta helix region</fullName>
    </recommendedName>
</protein>
<dbReference type="RefSeq" id="WP_090841969.1">
    <property type="nucleotide sequence ID" value="NZ_FORM01000010.1"/>
</dbReference>
<evidence type="ECO:0000313" key="3">
    <source>
        <dbReference type="Proteomes" id="UP000199559"/>
    </source>
</evidence>
<accession>A0A1I3SJT0</accession>
<dbReference type="Proteomes" id="UP000199559">
    <property type="component" value="Unassembled WGS sequence"/>
</dbReference>
<dbReference type="STRING" id="1144750.SAMN05443431_11092"/>
<dbReference type="AlphaFoldDB" id="A0A1I3SJT0"/>